<dbReference type="Gene3D" id="3.40.50.1820">
    <property type="entry name" value="alpha/beta hydrolase"/>
    <property type="match status" value="1"/>
</dbReference>
<evidence type="ECO:0000313" key="2">
    <source>
        <dbReference type="EMBL" id="GAQ64229.1"/>
    </source>
</evidence>
<organism evidence="2 3">
    <name type="scientific">Streptomyces scabiei</name>
    <dbReference type="NCBI Taxonomy" id="1930"/>
    <lineage>
        <taxon>Bacteria</taxon>
        <taxon>Bacillati</taxon>
        <taxon>Actinomycetota</taxon>
        <taxon>Actinomycetes</taxon>
        <taxon>Kitasatosporales</taxon>
        <taxon>Streptomycetaceae</taxon>
        <taxon>Streptomyces</taxon>
    </lineage>
</organism>
<dbReference type="InterPro" id="IPR050471">
    <property type="entry name" value="AB_hydrolase"/>
</dbReference>
<protein>
    <submittedName>
        <fullName evidence="2">2-hydroxymuconate semialdehyde hydrolase</fullName>
        <ecNumber evidence="2">3.7.1.9</ecNumber>
    </submittedName>
</protein>
<dbReference type="GO" id="GO:0018775">
    <property type="term" value="F:2-hydroxymuconate-semialdehyde hydrolase activity"/>
    <property type="evidence" value="ECO:0007669"/>
    <property type="project" value="UniProtKB-EC"/>
</dbReference>
<keyword evidence="2" id="KW-0378">Hydrolase</keyword>
<feature type="domain" description="AB hydrolase-1" evidence="1">
    <location>
        <begin position="29"/>
        <end position="250"/>
    </location>
</feature>
<name>A0A100JR92_STRSC</name>
<dbReference type="PANTHER" id="PTHR43433:SF1">
    <property type="entry name" value="BLL5160 PROTEIN"/>
    <property type="match status" value="1"/>
</dbReference>
<dbReference type="PRINTS" id="PR00111">
    <property type="entry name" value="ABHYDROLASE"/>
</dbReference>
<comment type="caution">
    <text evidence="2">The sequence shown here is derived from an EMBL/GenBank/DDBJ whole genome shotgun (WGS) entry which is preliminary data.</text>
</comment>
<dbReference type="SUPFAM" id="SSF53474">
    <property type="entry name" value="alpha/beta-Hydrolases"/>
    <property type="match status" value="1"/>
</dbReference>
<dbReference type="EC" id="3.7.1.9" evidence="2"/>
<dbReference type="InterPro" id="IPR029058">
    <property type="entry name" value="AB_hydrolase_fold"/>
</dbReference>
<evidence type="ECO:0000313" key="3">
    <source>
        <dbReference type="Proteomes" id="UP000067448"/>
    </source>
</evidence>
<dbReference type="OrthoDB" id="495620at2"/>
<reference evidence="3" key="1">
    <citation type="submission" date="2015-11" db="EMBL/GenBank/DDBJ databases">
        <authorList>
            <consortium name="Cross-ministerial Strategic Innovation Promotion Program (SIP) consortium"/>
            <person name="Tomihama T."/>
            <person name="Ikenaga M."/>
            <person name="Sakai M."/>
            <person name="Okubo T."/>
            <person name="Ikeda S."/>
        </authorList>
    </citation>
    <scope>NUCLEOTIDE SEQUENCE [LARGE SCALE GENOMIC DNA]</scope>
    <source>
        <strain evidence="3">S58</strain>
    </source>
</reference>
<dbReference type="PANTHER" id="PTHR43433">
    <property type="entry name" value="HYDROLASE, ALPHA/BETA FOLD FAMILY PROTEIN"/>
    <property type="match status" value="1"/>
</dbReference>
<dbReference type="Pfam" id="PF00561">
    <property type="entry name" value="Abhydrolase_1"/>
    <property type="match status" value="1"/>
</dbReference>
<dbReference type="Proteomes" id="UP000067448">
    <property type="component" value="Unassembled WGS sequence"/>
</dbReference>
<dbReference type="InterPro" id="IPR000073">
    <property type="entry name" value="AB_hydrolase_1"/>
</dbReference>
<dbReference type="RefSeq" id="WP_059081764.1">
    <property type="nucleotide sequence ID" value="NZ_BCMM01000022.1"/>
</dbReference>
<gene>
    <name evidence="2" type="primary">xylF_2</name>
    <name evidence="2" type="ORF">SsS58_04622</name>
</gene>
<reference evidence="2 3" key="2">
    <citation type="journal article" date="2016" name="Genome Announc.">
        <title>Draft Genome Sequences of Streptomyces scabiei S58, Streptomyces turgidiscabies T45, and Streptomyces acidiscabies a10, the Pathogens of Potato Common Scab, Isolated in Japan.</title>
        <authorList>
            <person name="Tomihama T."/>
            <person name="Nishi Y."/>
            <person name="Sakai M."/>
            <person name="Ikenaga M."/>
            <person name="Okubo T."/>
            <person name="Ikeda S."/>
        </authorList>
    </citation>
    <scope>NUCLEOTIDE SEQUENCE [LARGE SCALE GENOMIC DNA]</scope>
    <source>
        <strain evidence="2 3">S58</strain>
    </source>
</reference>
<dbReference type="AlphaFoldDB" id="A0A100JR92"/>
<evidence type="ECO:0000259" key="1">
    <source>
        <dbReference type="Pfam" id="PF00561"/>
    </source>
</evidence>
<dbReference type="EMBL" id="BCMM01000022">
    <property type="protein sequence ID" value="GAQ64229.1"/>
    <property type="molecule type" value="Genomic_DNA"/>
</dbReference>
<accession>A0A100JR92</accession>
<proteinExistence type="predicted"/>
<sequence length="270" mass="29163">MNDTGPRSTAIARAQDGVALAYQLQGDGYPLVLLAGQANNHHWWDAVRGDFHATHSTLTLDQRGTGDSDKPRGPYSTRQFAEDVIAVLDHAGVERADVYGTSMGGRVAQWVAARHPDRVRRLVLGCTSPGGPHAVERDRSVRQALAQPDPEAARQALTDLMYSPAWRATHPGPYTTLGDPGMPPHARHGHLVASNGHDAWDALSLIAAPTLILHGDQDLLTPPDNLSLLAARIPDARTHLFPGARHAYFEECRTEAGPLVEAFLGEGERS</sequence>
<reference evidence="3" key="3">
    <citation type="submission" date="2016-02" db="EMBL/GenBank/DDBJ databases">
        <title>Draft genome of pathogenic Streptomyces sp. in Japan.</title>
        <authorList>
            <person name="Tomihama T."/>
            <person name="Ikenaga M."/>
            <person name="Sakai M."/>
            <person name="Okubo T."/>
            <person name="Ikeda S."/>
        </authorList>
    </citation>
    <scope>NUCLEOTIDE SEQUENCE [LARGE SCALE GENOMIC DNA]</scope>
    <source>
        <strain evidence="3">S58</strain>
    </source>
</reference>